<comment type="caution">
    <text evidence="9">The sequence shown here is derived from an EMBL/GenBank/DDBJ whole genome shotgun (WGS) entry which is preliminary data.</text>
</comment>
<keyword evidence="2 7" id="KW-0813">Transport</keyword>
<dbReference type="GO" id="GO:0005886">
    <property type="term" value="C:plasma membrane"/>
    <property type="evidence" value="ECO:0007669"/>
    <property type="project" value="UniProtKB-SubCell"/>
</dbReference>
<protein>
    <recommendedName>
        <fullName evidence="8">ABC transmembrane type-1 domain-containing protein</fullName>
    </recommendedName>
</protein>
<feature type="domain" description="ABC transmembrane type-1" evidence="8">
    <location>
        <begin position="71"/>
        <end position="281"/>
    </location>
</feature>
<dbReference type="EMBL" id="LYPB01000063">
    <property type="protein sequence ID" value="OAS18714.1"/>
    <property type="molecule type" value="Genomic_DNA"/>
</dbReference>
<gene>
    <name evidence="9" type="ORF">A8708_29300</name>
</gene>
<keyword evidence="6 7" id="KW-0472">Membrane</keyword>
<evidence type="ECO:0000313" key="9">
    <source>
        <dbReference type="EMBL" id="OAS18714.1"/>
    </source>
</evidence>
<dbReference type="PANTHER" id="PTHR30193:SF37">
    <property type="entry name" value="INNER MEMBRANE ABC TRANSPORTER PERMEASE PROTEIN YCJO"/>
    <property type="match status" value="1"/>
</dbReference>
<feature type="transmembrane region" description="Helical" evidence="7">
    <location>
        <begin position="108"/>
        <end position="129"/>
    </location>
</feature>
<keyword evidence="4 7" id="KW-0812">Transmembrane</keyword>
<dbReference type="STRING" id="1850517.A8708_29300"/>
<evidence type="ECO:0000256" key="6">
    <source>
        <dbReference type="ARBA" id="ARBA00023136"/>
    </source>
</evidence>
<keyword evidence="10" id="KW-1185">Reference proteome</keyword>
<dbReference type="InterPro" id="IPR035906">
    <property type="entry name" value="MetI-like_sf"/>
</dbReference>
<evidence type="ECO:0000259" key="8">
    <source>
        <dbReference type="PROSITE" id="PS50928"/>
    </source>
</evidence>
<evidence type="ECO:0000256" key="5">
    <source>
        <dbReference type="ARBA" id="ARBA00022989"/>
    </source>
</evidence>
<dbReference type="RefSeq" id="WP_068664218.1">
    <property type="nucleotide sequence ID" value="NZ_LYPB01000063.1"/>
</dbReference>
<dbReference type="Gene3D" id="1.10.3720.10">
    <property type="entry name" value="MetI-like"/>
    <property type="match status" value="1"/>
</dbReference>
<feature type="transmembrane region" description="Helical" evidence="7">
    <location>
        <begin position="75"/>
        <end position="96"/>
    </location>
</feature>
<dbReference type="SUPFAM" id="SSF160964">
    <property type="entry name" value="MalF N-terminal region-like"/>
    <property type="match status" value="1"/>
</dbReference>
<evidence type="ECO:0000256" key="4">
    <source>
        <dbReference type="ARBA" id="ARBA00022692"/>
    </source>
</evidence>
<evidence type="ECO:0000313" key="10">
    <source>
        <dbReference type="Proteomes" id="UP000078454"/>
    </source>
</evidence>
<dbReference type="CDD" id="cd06261">
    <property type="entry name" value="TM_PBP2"/>
    <property type="match status" value="1"/>
</dbReference>
<feature type="transmembrane region" description="Helical" evidence="7">
    <location>
        <begin position="207"/>
        <end position="228"/>
    </location>
</feature>
<name>A0A198AB43_9BACL</name>
<dbReference type="InterPro" id="IPR000515">
    <property type="entry name" value="MetI-like"/>
</dbReference>
<sequence length="292" mass="33269">MGSMNRFYPNSFTYFTVLFYGLFFIFPSVIGLGFAFTNWGSENLTNWGAIKFIGIDNFKYLFQDSDFNVSLYNTMLFAIVTTFFKIFLGLLLALGLNQQMITRNFLRAVYYIPAVISVTVVGLLFSAIFSMDGLFNHLLQFIGLNNVAINWLGDKRTAFSIVMSLEVWKWSGFCMMIFLAGLQAISKEYYEASNIDGASRFQQFRHITWPLLMPAITINITLNLIGGFKVFEQVYVLTNGRSGTEVLNTQVYRAFSNGLYGRSSAMGMILFILIAIITLLVITYLKRKEVDY</sequence>
<dbReference type="Pfam" id="PF00528">
    <property type="entry name" value="BPD_transp_1"/>
    <property type="match status" value="1"/>
</dbReference>
<feature type="transmembrane region" description="Helical" evidence="7">
    <location>
        <begin position="265"/>
        <end position="285"/>
    </location>
</feature>
<dbReference type="Proteomes" id="UP000078454">
    <property type="component" value="Unassembled WGS sequence"/>
</dbReference>
<proteinExistence type="inferred from homology"/>
<evidence type="ECO:0000256" key="1">
    <source>
        <dbReference type="ARBA" id="ARBA00004651"/>
    </source>
</evidence>
<comment type="subcellular location">
    <subcellularLocation>
        <location evidence="1 7">Cell membrane</location>
        <topology evidence="1 7">Multi-pass membrane protein</topology>
    </subcellularLocation>
</comment>
<comment type="similarity">
    <text evidence="7">Belongs to the binding-protein-dependent transport system permease family.</text>
</comment>
<reference evidence="9 10" key="1">
    <citation type="submission" date="2016-05" db="EMBL/GenBank/DDBJ databases">
        <title>Paenibacillus sp. 1ZS3-15 nov., isolated from the rhizosphere soil.</title>
        <authorList>
            <person name="Zhang X.X."/>
            <person name="Zhang J."/>
        </authorList>
    </citation>
    <scope>NUCLEOTIDE SEQUENCE [LARGE SCALE GENOMIC DNA]</scope>
    <source>
        <strain evidence="9 10">1ZS3-15</strain>
    </source>
</reference>
<accession>A0A198AB43</accession>
<evidence type="ECO:0000256" key="2">
    <source>
        <dbReference type="ARBA" id="ARBA00022448"/>
    </source>
</evidence>
<keyword evidence="5 7" id="KW-1133">Transmembrane helix</keyword>
<evidence type="ECO:0000256" key="3">
    <source>
        <dbReference type="ARBA" id="ARBA00022475"/>
    </source>
</evidence>
<organism evidence="9 10">
    <name type="scientific">Paenibacillus oryzisoli</name>
    <dbReference type="NCBI Taxonomy" id="1850517"/>
    <lineage>
        <taxon>Bacteria</taxon>
        <taxon>Bacillati</taxon>
        <taxon>Bacillota</taxon>
        <taxon>Bacilli</taxon>
        <taxon>Bacillales</taxon>
        <taxon>Paenibacillaceae</taxon>
        <taxon>Paenibacillus</taxon>
    </lineage>
</organism>
<dbReference type="SUPFAM" id="SSF161098">
    <property type="entry name" value="MetI-like"/>
    <property type="match status" value="1"/>
</dbReference>
<dbReference type="AlphaFoldDB" id="A0A198AB43"/>
<dbReference type="InterPro" id="IPR051393">
    <property type="entry name" value="ABC_transporter_permease"/>
</dbReference>
<feature type="transmembrane region" description="Helical" evidence="7">
    <location>
        <begin position="167"/>
        <end position="186"/>
    </location>
</feature>
<evidence type="ECO:0000256" key="7">
    <source>
        <dbReference type="RuleBase" id="RU363032"/>
    </source>
</evidence>
<feature type="transmembrane region" description="Helical" evidence="7">
    <location>
        <begin position="12"/>
        <end position="36"/>
    </location>
</feature>
<dbReference type="PANTHER" id="PTHR30193">
    <property type="entry name" value="ABC TRANSPORTER PERMEASE PROTEIN"/>
    <property type="match status" value="1"/>
</dbReference>
<keyword evidence="3" id="KW-1003">Cell membrane</keyword>
<dbReference type="GO" id="GO:0055085">
    <property type="term" value="P:transmembrane transport"/>
    <property type="evidence" value="ECO:0007669"/>
    <property type="project" value="InterPro"/>
</dbReference>
<dbReference type="PROSITE" id="PS50928">
    <property type="entry name" value="ABC_TM1"/>
    <property type="match status" value="1"/>
</dbReference>